<dbReference type="InterPro" id="IPR007831">
    <property type="entry name" value="T2SS_GspE_N"/>
</dbReference>
<accession>A0A9X4LJ38</accession>
<dbReference type="InterPro" id="IPR027417">
    <property type="entry name" value="P-loop_NTPase"/>
</dbReference>
<dbReference type="RefSeq" id="WP_268154478.1">
    <property type="nucleotide sequence ID" value="NZ_JAPPUW010000037.1"/>
</dbReference>
<protein>
    <submittedName>
        <fullName evidence="5">Type II/IV secretion system protein</fullName>
    </submittedName>
</protein>
<keyword evidence="2" id="KW-0547">Nucleotide-binding</keyword>
<dbReference type="SUPFAM" id="SSF160246">
    <property type="entry name" value="EspE N-terminal domain-like"/>
    <property type="match status" value="1"/>
</dbReference>
<dbReference type="PROSITE" id="PS00662">
    <property type="entry name" value="T2SP_E"/>
    <property type="match status" value="1"/>
</dbReference>
<organism evidence="5 6">
    <name type="scientific">Pelomonas aquatica</name>
    <dbReference type="NCBI Taxonomy" id="431058"/>
    <lineage>
        <taxon>Bacteria</taxon>
        <taxon>Pseudomonadati</taxon>
        <taxon>Pseudomonadota</taxon>
        <taxon>Betaproteobacteria</taxon>
        <taxon>Burkholderiales</taxon>
        <taxon>Sphaerotilaceae</taxon>
        <taxon>Roseateles</taxon>
    </lineage>
</organism>
<reference evidence="5" key="1">
    <citation type="submission" date="2019-02" db="EMBL/GenBank/DDBJ databases">
        <title>Draft genome of the type strain Pelomonas aquatica CCUG 52575T.</title>
        <authorList>
            <person name="Gomila M."/>
            <person name="Lalucat J."/>
        </authorList>
    </citation>
    <scope>NUCLEOTIDE SEQUENCE</scope>
    <source>
        <strain evidence="5">CCUG 52575</strain>
    </source>
</reference>
<dbReference type="EMBL" id="SGUG01000027">
    <property type="protein sequence ID" value="MDG0864138.1"/>
    <property type="molecule type" value="Genomic_DNA"/>
</dbReference>
<dbReference type="Pfam" id="PF00437">
    <property type="entry name" value="T2SSE"/>
    <property type="match status" value="1"/>
</dbReference>
<dbReference type="InterPro" id="IPR001482">
    <property type="entry name" value="T2SS/T4SS_dom"/>
</dbReference>
<feature type="domain" description="Bacterial type II secretion system protein E" evidence="4">
    <location>
        <begin position="360"/>
        <end position="374"/>
    </location>
</feature>
<dbReference type="CDD" id="cd01129">
    <property type="entry name" value="PulE-GspE-like"/>
    <property type="match status" value="1"/>
</dbReference>
<evidence type="ECO:0000256" key="1">
    <source>
        <dbReference type="ARBA" id="ARBA00006611"/>
    </source>
</evidence>
<evidence type="ECO:0000313" key="5">
    <source>
        <dbReference type="EMBL" id="MDG0864138.1"/>
    </source>
</evidence>
<evidence type="ECO:0000259" key="4">
    <source>
        <dbReference type="PROSITE" id="PS00662"/>
    </source>
</evidence>
<dbReference type="Pfam" id="PF05157">
    <property type="entry name" value="MshEN"/>
    <property type="match status" value="1"/>
</dbReference>
<dbReference type="GO" id="GO:0016887">
    <property type="term" value="F:ATP hydrolysis activity"/>
    <property type="evidence" value="ECO:0007669"/>
    <property type="project" value="TreeGrafter"/>
</dbReference>
<evidence type="ECO:0000256" key="3">
    <source>
        <dbReference type="ARBA" id="ARBA00022840"/>
    </source>
</evidence>
<evidence type="ECO:0000256" key="2">
    <source>
        <dbReference type="ARBA" id="ARBA00022741"/>
    </source>
</evidence>
<dbReference type="InterPro" id="IPR037257">
    <property type="entry name" value="T2SS_E_N_sf"/>
</dbReference>
<dbReference type="Proteomes" id="UP001152766">
    <property type="component" value="Unassembled WGS sequence"/>
</dbReference>
<keyword evidence="6" id="KW-1185">Reference proteome</keyword>
<dbReference type="Gene3D" id="3.30.450.90">
    <property type="match status" value="1"/>
</dbReference>
<comment type="similarity">
    <text evidence="1">Belongs to the GSP E family.</text>
</comment>
<dbReference type="SUPFAM" id="SSF52540">
    <property type="entry name" value="P-loop containing nucleoside triphosphate hydrolases"/>
    <property type="match status" value="1"/>
</dbReference>
<proteinExistence type="inferred from homology"/>
<evidence type="ECO:0000313" key="6">
    <source>
        <dbReference type="Proteomes" id="UP001152766"/>
    </source>
</evidence>
<dbReference type="PANTHER" id="PTHR30258">
    <property type="entry name" value="TYPE II SECRETION SYSTEM PROTEIN GSPE-RELATED"/>
    <property type="match status" value="1"/>
</dbReference>
<dbReference type="AlphaFoldDB" id="A0A9X4LJ38"/>
<comment type="caution">
    <text evidence="5">The sequence shown here is derived from an EMBL/GenBank/DDBJ whole genome shotgun (WGS) entry which is preliminary data.</text>
</comment>
<dbReference type="PANTHER" id="PTHR30258:SF1">
    <property type="entry name" value="PROTEIN TRANSPORT PROTEIN HOFB HOMOLOG"/>
    <property type="match status" value="1"/>
</dbReference>
<sequence>MNDPTPMPLPLDLPALLRSAREQARLGGGTVLDVLLRTPGADAGQLAQALREQAGVDIVLGSEGLVADFSRVDRNLARQWQCVALQDSQGSTCLAAADPWDVALIQKAARRLGVQPRVLAVPRALLAGWLGDAAVKVDAAESASPDAITASGPVVVFVDQALRGGYANGASDVHFETDRHGVTAKHRLDGVLRPFARLEGSQPAQEVISRIKVMAQLDITERRLPQDGRCRFEVDGNDVDLRVSIMPSVHGEDAVLRILDKGRLKGPEDGLTLESLGFKSPALDTIRELASLPSGMLLITGPTGSGKTTTVYATLSEINTGLEKIITIEDPVEYELTGVLQIPVNERKGLTFARGLRSILRHDPDRILVGEIRDAETAEIAVQSALTGHLVFTTVHANSVADVVGRFRHFGLDMFGFMSSLNGMVVQRLVRELCPHCAGWRGANDGELRWLAQNGHAGQERVPVAVGCERCQHTGFRGRFVVAEVHVVDDVLRDRVTEGAPMSAIRAHAAEQQVESLSAISARAVLEGRTTAEEIRRVVGWS</sequence>
<name>A0A9X4LJ38_9BURK</name>
<keyword evidence="3" id="KW-0067">ATP-binding</keyword>
<dbReference type="GO" id="GO:0005886">
    <property type="term" value="C:plasma membrane"/>
    <property type="evidence" value="ECO:0007669"/>
    <property type="project" value="TreeGrafter"/>
</dbReference>
<dbReference type="GO" id="GO:0005524">
    <property type="term" value="F:ATP binding"/>
    <property type="evidence" value="ECO:0007669"/>
    <property type="project" value="UniProtKB-KW"/>
</dbReference>
<gene>
    <name evidence="5" type="ORF">EXJ73_16885</name>
</gene>
<dbReference type="Gene3D" id="3.40.50.300">
    <property type="entry name" value="P-loop containing nucleotide triphosphate hydrolases"/>
    <property type="match status" value="1"/>
</dbReference>